<feature type="region of interest" description="Disordered" evidence="1">
    <location>
        <begin position="46"/>
        <end position="74"/>
    </location>
</feature>
<evidence type="ECO:0000313" key="3">
    <source>
        <dbReference type="Proteomes" id="UP001295444"/>
    </source>
</evidence>
<reference evidence="2" key="1">
    <citation type="submission" date="2022-03" db="EMBL/GenBank/DDBJ databases">
        <authorList>
            <person name="Alioto T."/>
            <person name="Alioto T."/>
            <person name="Gomez Garrido J."/>
        </authorList>
    </citation>
    <scope>NUCLEOTIDE SEQUENCE</scope>
</reference>
<accession>A0AAD1R4E7</accession>
<organism evidence="2 3">
    <name type="scientific">Pelobates cultripes</name>
    <name type="common">Western spadefoot toad</name>
    <dbReference type="NCBI Taxonomy" id="61616"/>
    <lineage>
        <taxon>Eukaryota</taxon>
        <taxon>Metazoa</taxon>
        <taxon>Chordata</taxon>
        <taxon>Craniata</taxon>
        <taxon>Vertebrata</taxon>
        <taxon>Euteleostomi</taxon>
        <taxon>Amphibia</taxon>
        <taxon>Batrachia</taxon>
        <taxon>Anura</taxon>
        <taxon>Pelobatoidea</taxon>
        <taxon>Pelobatidae</taxon>
        <taxon>Pelobates</taxon>
    </lineage>
</organism>
<evidence type="ECO:0000313" key="2">
    <source>
        <dbReference type="EMBL" id="CAH2223728.1"/>
    </source>
</evidence>
<feature type="non-terminal residue" evidence="2">
    <location>
        <position position="74"/>
    </location>
</feature>
<gene>
    <name evidence="2" type="ORF">PECUL_23A004504</name>
</gene>
<sequence>LPQRSDQVLPAPTTPIMLFQPHTVRDSHNHRTKFSLLQQLLSRCSSHMRTETPTPIRPSSPCSNNSHHAVPATR</sequence>
<keyword evidence="3" id="KW-1185">Reference proteome</keyword>
<dbReference type="EMBL" id="OW240912">
    <property type="protein sequence ID" value="CAH2223728.1"/>
    <property type="molecule type" value="Genomic_DNA"/>
</dbReference>
<dbReference type="AlphaFoldDB" id="A0AAD1R4E7"/>
<feature type="non-terminal residue" evidence="2">
    <location>
        <position position="1"/>
    </location>
</feature>
<name>A0AAD1R4E7_PELCU</name>
<dbReference type="Proteomes" id="UP001295444">
    <property type="component" value="Chromosome 01"/>
</dbReference>
<protein>
    <submittedName>
        <fullName evidence="2">Uncharacterized protein</fullName>
    </submittedName>
</protein>
<proteinExistence type="predicted"/>
<evidence type="ECO:0000256" key="1">
    <source>
        <dbReference type="SAM" id="MobiDB-lite"/>
    </source>
</evidence>